<dbReference type="PROSITE" id="PS50894">
    <property type="entry name" value="HPT"/>
    <property type="match status" value="1"/>
</dbReference>
<dbReference type="SMART" id="SM00448">
    <property type="entry name" value="REC"/>
    <property type="match status" value="2"/>
</dbReference>
<evidence type="ECO:0000256" key="1">
    <source>
        <dbReference type="ARBA" id="ARBA00000085"/>
    </source>
</evidence>
<dbReference type="SMART" id="SM00388">
    <property type="entry name" value="HisKA"/>
    <property type="match status" value="1"/>
</dbReference>
<keyword evidence="4" id="KW-1003">Cell membrane</keyword>
<dbReference type="InterPro" id="IPR003594">
    <property type="entry name" value="HATPase_dom"/>
</dbReference>
<dbReference type="Gene3D" id="3.40.50.2300">
    <property type="match status" value="2"/>
</dbReference>
<evidence type="ECO:0000256" key="6">
    <source>
        <dbReference type="ARBA" id="ARBA00022679"/>
    </source>
</evidence>
<dbReference type="PROSITE" id="PS50109">
    <property type="entry name" value="HIS_KIN"/>
    <property type="match status" value="1"/>
</dbReference>
<evidence type="ECO:0000256" key="8">
    <source>
        <dbReference type="ARBA" id="ARBA00022741"/>
    </source>
</evidence>
<feature type="domain" description="Histidine kinase" evidence="18">
    <location>
        <begin position="343"/>
        <end position="564"/>
    </location>
</feature>
<dbReference type="InterPro" id="IPR036641">
    <property type="entry name" value="HPT_dom_sf"/>
</dbReference>
<keyword evidence="6" id="KW-0808">Transferase</keyword>
<feature type="modified residue" description="4-aspartylphosphate" evidence="16">
    <location>
        <position position="781"/>
    </location>
</feature>
<dbReference type="InterPro" id="IPR036890">
    <property type="entry name" value="HATPase_C_sf"/>
</dbReference>
<evidence type="ECO:0000256" key="16">
    <source>
        <dbReference type="PROSITE-ProRule" id="PRU00169"/>
    </source>
</evidence>
<dbReference type="Pfam" id="PF00512">
    <property type="entry name" value="HisKA"/>
    <property type="match status" value="1"/>
</dbReference>
<evidence type="ECO:0000256" key="17">
    <source>
        <dbReference type="SAM" id="Phobius"/>
    </source>
</evidence>
<dbReference type="PANTHER" id="PTHR45339">
    <property type="entry name" value="HYBRID SIGNAL TRANSDUCTION HISTIDINE KINASE J"/>
    <property type="match status" value="1"/>
</dbReference>
<evidence type="ECO:0000256" key="3">
    <source>
        <dbReference type="ARBA" id="ARBA00012438"/>
    </source>
</evidence>
<keyword evidence="13 17" id="KW-0472">Membrane</keyword>
<dbReference type="Pfam" id="PF00072">
    <property type="entry name" value="Response_reg"/>
    <property type="match status" value="2"/>
</dbReference>
<dbReference type="InterPro" id="IPR029095">
    <property type="entry name" value="NarX-like_N"/>
</dbReference>
<evidence type="ECO:0000256" key="4">
    <source>
        <dbReference type="ARBA" id="ARBA00022475"/>
    </source>
</evidence>
<dbReference type="InterPro" id="IPR005467">
    <property type="entry name" value="His_kinase_dom"/>
</dbReference>
<reference evidence="21 22" key="1">
    <citation type="submission" date="2016-11" db="EMBL/GenBank/DDBJ databases">
        <authorList>
            <person name="Jaros S."/>
            <person name="Januszkiewicz K."/>
            <person name="Wedrychowicz H."/>
        </authorList>
    </citation>
    <scope>NUCLEOTIDE SEQUENCE [LARGE SCALE GENOMIC DNA]</scope>
    <source>
        <strain evidence="21 22">DSM 26910</strain>
    </source>
</reference>
<comment type="subcellular location">
    <subcellularLocation>
        <location evidence="2">Cell membrane</location>
        <topology evidence="2">Multi-pass membrane protein</topology>
    </subcellularLocation>
</comment>
<feature type="modified residue" description="4-aspartylphosphate" evidence="16">
    <location>
        <position position="635"/>
    </location>
</feature>
<dbReference type="Proteomes" id="UP000184164">
    <property type="component" value="Unassembled WGS sequence"/>
</dbReference>
<evidence type="ECO:0000256" key="11">
    <source>
        <dbReference type="ARBA" id="ARBA00022989"/>
    </source>
</evidence>
<dbReference type="InterPro" id="IPR001789">
    <property type="entry name" value="Sig_transdc_resp-reg_receiver"/>
</dbReference>
<evidence type="ECO:0000259" key="18">
    <source>
        <dbReference type="PROSITE" id="PS50109"/>
    </source>
</evidence>
<dbReference type="SUPFAM" id="SSF47226">
    <property type="entry name" value="Histidine-containing phosphotransfer domain, HPT domain"/>
    <property type="match status" value="1"/>
</dbReference>
<dbReference type="InterPro" id="IPR003661">
    <property type="entry name" value="HisK_dim/P_dom"/>
</dbReference>
<dbReference type="GO" id="GO:0005886">
    <property type="term" value="C:plasma membrane"/>
    <property type="evidence" value="ECO:0007669"/>
    <property type="project" value="UniProtKB-SubCell"/>
</dbReference>
<keyword evidence="10" id="KW-0067">ATP-binding</keyword>
<feature type="domain" description="Response regulatory" evidence="19">
    <location>
        <begin position="583"/>
        <end position="703"/>
    </location>
</feature>
<evidence type="ECO:0000259" key="19">
    <source>
        <dbReference type="PROSITE" id="PS50110"/>
    </source>
</evidence>
<feature type="domain" description="HPt" evidence="20">
    <location>
        <begin position="888"/>
        <end position="988"/>
    </location>
</feature>
<gene>
    <name evidence="21" type="ORF">SAMN05444274_10683</name>
</gene>
<accession>A0A1M5CE47</accession>
<dbReference type="GO" id="GO:0000155">
    <property type="term" value="F:phosphorelay sensor kinase activity"/>
    <property type="evidence" value="ECO:0007669"/>
    <property type="project" value="InterPro"/>
</dbReference>
<dbReference type="Pfam" id="PF01627">
    <property type="entry name" value="Hpt"/>
    <property type="match status" value="1"/>
</dbReference>
<evidence type="ECO:0000313" key="21">
    <source>
        <dbReference type="EMBL" id="SHF53044.1"/>
    </source>
</evidence>
<dbReference type="InterPro" id="IPR011006">
    <property type="entry name" value="CheY-like_superfamily"/>
</dbReference>
<dbReference type="SUPFAM" id="SSF55874">
    <property type="entry name" value="ATPase domain of HSP90 chaperone/DNA topoisomerase II/histidine kinase"/>
    <property type="match status" value="1"/>
</dbReference>
<evidence type="ECO:0000256" key="13">
    <source>
        <dbReference type="ARBA" id="ARBA00023136"/>
    </source>
</evidence>
<dbReference type="CDD" id="cd00088">
    <property type="entry name" value="HPT"/>
    <property type="match status" value="1"/>
</dbReference>
<feature type="transmembrane region" description="Helical" evidence="17">
    <location>
        <begin position="12"/>
        <end position="31"/>
    </location>
</feature>
<dbReference type="SUPFAM" id="SSF47384">
    <property type="entry name" value="Homodimeric domain of signal transducing histidine kinase"/>
    <property type="match status" value="1"/>
</dbReference>
<comment type="catalytic activity">
    <reaction evidence="1">
        <text>ATP + protein L-histidine = ADP + protein N-phospho-L-histidine.</text>
        <dbReference type="EC" id="2.7.13.3"/>
    </reaction>
</comment>
<dbReference type="FunFam" id="3.30.565.10:FF:000010">
    <property type="entry name" value="Sensor histidine kinase RcsC"/>
    <property type="match status" value="1"/>
</dbReference>
<keyword evidence="9" id="KW-0418">Kinase</keyword>
<dbReference type="OrthoDB" id="9796457at2"/>
<dbReference type="GO" id="GO:0005524">
    <property type="term" value="F:ATP binding"/>
    <property type="evidence" value="ECO:0007669"/>
    <property type="project" value="UniProtKB-KW"/>
</dbReference>
<sequence length="993" mass="111699">MRLTKTTYIRGVYFLLLAEIFVFSVLIFYNLKSHEFDSIRINLAGRQRMLSQKMTKETILFKEGRLEKADVLQTMKVFQLTESAMKDGGNAPLDLEMTRFRTLPVMEDSSIVQQIRVINRLWNEFQPKVEDFLENKSESSFNYVINNNVHLLNNIDSFVVMLQRSSERKTKQLVFLVGLFSLITFALITALILFVVSRKHQRKIIDANRRFKFILQASNTTFEIVDEDLNIQYVDPKTQKEYGEPGGQKCFEYRKNANESCSGCMLNDGFNSREIAVYDKKLPCEGNRSVQVTNIPYQDENEKWFVARVFVDITERVKFENELLIAKEEAESANRAKSEFLAKMSHEIRTPMNAIIGLSHMALRTSLDEKQFGYVSKIQKSGQILLGLINDILDFSKAESGKLKLENIDFDLETVIMNVTNIVTFMAQQKKIELVTGIDSNVPLSLVGDPLRLNQVLMNLINNAIKFTSEGEVVLKVKLVEEKENEVTLRFLVKDTGIGIAADKTEILFDSFSQADSSTTREYGGSGLGLAISKQLVALFGGTIGVDSEVGVGSTFYFTAKFKKAARQKMDNRVMYSELRGLKVLVCDDNKSSLEILKDTLESFSFLVTTVESGAQAIAILEEEVEKPYDLLLLDWIMPGMDGIETAERIRENEKIKNRPTILMVTAHNEKKIQDEVRRLGISSLLIKPAGPSAVFDAIMKSFGKRVVVNEAAGEVLYKQGSFDAVKGAVVLLVEDNDVNQQVASEMIESVGCIVDVANNGDEAVKMVMRNSGRYELIFMDLQMPVMDGYQAAAKIRESKLCDGIPIVAMTADAFPGVKERCLEMGMSGYIAKPIDPNELFGTLLTYLSGKKRNASVLPVKKDEVAKMEIPELKHVDVHAGLKLMGGNRKLYFRFFAKFGKNNENFIANLLKAFHAGDKKLVLRMVHTLKGMSGSIGATELYKATITLEKEVHENYDKTPQLIENFKTVFNPVLEESLVYGQSQENGEKTPLA</sequence>
<dbReference type="CDD" id="cd00082">
    <property type="entry name" value="HisKA"/>
    <property type="match status" value="1"/>
</dbReference>
<keyword evidence="22" id="KW-1185">Reference proteome</keyword>
<keyword evidence="12" id="KW-0902">Two-component regulatory system</keyword>
<evidence type="ECO:0000256" key="7">
    <source>
        <dbReference type="ARBA" id="ARBA00022692"/>
    </source>
</evidence>
<dbReference type="Gene3D" id="1.10.287.130">
    <property type="match status" value="1"/>
</dbReference>
<proteinExistence type="predicted"/>
<protein>
    <recommendedName>
        <fullName evidence="3">histidine kinase</fullName>
        <ecNumber evidence="3">2.7.13.3</ecNumber>
    </recommendedName>
</protein>
<dbReference type="AlphaFoldDB" id="A0A1M5CE47"/>
<feature type="transmembrane region" description="Helical" evidence="17">
    <location>
        <begin position="173"/>
        <end position="196"/>
    </location>
</feature>
<evidence type="ECO:0000259" key="20">
    <source>
        <dbReference type="PROSITE" id="PS50894"/>
    </source>
</evidence>
<evidence type="ECO:0000256" key="5">
    <source>
        <dbReference type="ARBA" id="ARBA00022553"/>
    </source>
</evidence>
<dbReference type="InterPro" id="IPR036097">
    <property type="entry name" value="HisK_dim/P_sf"/>
</dbReference>
<name>A0A1M5CE47_9BACT</name>
<evidence type="ECO:0000256" key="12">
    <source>
        <dbReference type="ARBA" id="ARBA00023012"/>
    </source>
</evidence>
<keyword evidence="7 17" id="KW-0812">Transmembrane</keyword>
<evidence type="ECO:0000256" key="2">
    <source>
        <dbReference type="ARBA" id="ARBA00004651"/>
    </source>
</evidence>
<evidence type="ECO:0000256" key="9">
    <source>
        <dbReference type="ARBA" id="ARBA00022777"/>
    </source>
</evidence>
<dbReference type="InterPro" id="IPR004358">
    <property type="entry name" value="Sig_transdc_His_kin-like_C"/>
</dbReference>
<dbReference type="PROSITE" id="PS50110">
    <property type="entry name" value="RESPONSE_REGULATORY"/>
    <property type="match status" value="2"/>
</dbReference>
<dbReference type="CDD" id="cd16922">
    <property type="entry name" value="HATPase_EvgS-ArcB-TorS-like"/>
    <property type="match status" value="1"/>
</dbReference>
<evidence type="ECO:0000256" key="14">
    <source>
        <dbReference type="ARBA" id="ARBA00023306"/>
    </source>
</evidence>
<dbReference type="CDD" id="cd17546">
    <property type="entry name" value="REC_hyHK_CKI1_RcsC-like"/>
    <property type="match status" value="2"/>
</dbReference>
<dbReference type="Gene3D" id="3.30.565.10">
    <property type="entry name" value="Histidine kinase-like ATPase, C-terminal domain"/>
    <property type="match status" value="1"/>
</dbReference>
<dbReference type="RefSeq" id="WP_073002363.1">
    <property type="nucleotide sequence ID" value="NZ_FQUM01000006.1"/>
</dbReference>
<dbReference type="PRINTS" id="PR00344">
    <property type="entry name" value="BCTRLSENSOR"/>
</dbReference>
<dbReference type="Pfam" id="PF02518">
    <property type="entry name" value="HATPase_c"/>
    <property type="match status" value="1"/>
</dbReference>
<dbReference type="EMBL" id="FQUM01000006">
    <property type="protein sequence ID" value="SHF53044.1"/>
    <property type="molecule type" value="Genomic_DNA"/>
</dbReference>
<dbReference type="SUPFAM" id="SSF52172">
    <property type="entry name" value="CheY-like"/>
    <property type="match status" value="2"/>
</dbReference>
<evidence type="ECO:0000256" key="10">
    <source>
        <dbReference type="ARBA" id="ARBA00022840"/>
    </source>
</evidence>
<dbReference type="SMART" id="SM00387">
    <property type="entry name" value="HATPase_c"/>
    <property type="match status" value="1"/>
</dbReference>
<evidence type="ECO:0000256" key="15">
    <source>
        <dbReference type="PROSITE-ProRule" id="PRU00110"/>
    </source>
</evidence>
<keyword evidence="14" id="KW-0131">Cell cycle</keyword>
<keyword evidence="11 17" id="KW-1133">Transmembrane helix</keyword>
<dbReference type="STRING" id="1484053.SAMN05444274_10683"/>
<dbReference type="EC" id="2.7.13.3" evidence="3"/>
<dbReference type="InterPro" id="IPR008207">
    <property type="entry name" value="Sig_transdc_His_kin_Hpt_dom"/>
</dbReference>
<keyword evidence="5 16" id="KW-0597">Phosphoprotein</keyword>
<dbReference type="FunFam" id="1.10.287.130:FF:000038">
    <property type="entry name" value="Sensory transduction histidine kinase"/>
    <property type="match status" value="1"/>
</dbReference>
<organism evidence="21 22">
    <name type="scientific">Mariniphaga anaerophila</name>
    <dbReference type="NCBI Taxonomy" id="1484053"/>
    <lineage>
        <taxon>Bacteria</taxon>
        <taxon>Pseudomonadati</taxon>
        <taxon>Bacteroidota</taxon>
        <taxon>Bacteroidia</taxon>
        <taxon>Marinilabiliales</taxon>
        <taxon>Prolixibacteraceae</taxon>
        <taxon>Mariniphaga</taxon>
    </lineage>
</organism>
<dbReference type="Pfam" id="PF13675">
    <property type="entry name" value="PilJ"/>
    <property type="match status" value="1"/>
</dbReference>
<evidence type="ECO:0000313" key="22">
    <source>
        <dbReference type="Proteomes" id="UP000184164"/>
    </source>
</evidence>
<dbReference type="Gene3D" id="1.20.120.160">
    <property type="entry name" value="HPT domain"/>
    <property type="match status" value="1"/>
</dbReference>
<keyword evidence="8" id="KW-0547">Nucleotide-binding</keyword>
<feature type="domain" description="Response regulatory" evidence="19">
    <location>
        <begin position="730"/>
        <end position="848"/>
    </location>
</feature>
<feature type="modified residue" description="Phosphohistidine" evidence="15">
    <location>
        <position position="927"/>
    </location>
</feature>
<dbReference type="PANTHER" id="PTHR45339:SF1">
    <property type="entry name" value="HYBRID SIGNAL TRANSDUCTION HISTIDINE KINASE J"/>
    <property type="match status" value="1"/>
</dbReference>